<gene>
    <name evidence="8" type="ORF">ACFPT7_18240</name>
</gene>
<dbReference type="Gene3D" id="3.40.720.10">
    <property type="entry name" value="Alkaline Phosphatase, subunit A"/>
    <property type="match status" value="1"/>
</dbReference>
<feature type="transmembrane region" description="Helical" evidence="6">
    <location>
        <begin position="148"/>
        <end position="168"/>
    </location>
</feature>
<reference evidence="9" key="1">
    <citation type="journal article" date="2019" name="Int. J. Syst. Evol. Microbiol.">
        <title>The Global Catalogue of Microorganisms (GCM) 10K type strain sequencing project: providing services to taxonomists for standard genome sequencing and annotation.</title>
        <authorList>
            <consortium name="The Broad Institute Genomics Platform"/>
            <consortium name="The Broad Institute Genome Sequencing Center for Infectious Disease"/>
            <person name="Wu L."/>
            <person name="Ma J."/>
        </authorList>
    </citation>
    <scope>NUCLEOTIDE SEQUENCE [LARGE SCALE GENOMIC DNA]</scope>
    <source>
        <strain evidence="9">JCM 4087</strain>
    </source>
</reference>
<evidence type="ECO:0000256" key="5">
    <source>
        <dbReference type="ARBA" id="ARBA00023136"/>
    </source>
</evidence>
<evidence type="ECO:0000313" key="9">
    <source>
        <dbReference type="Proteomes" id="UP001596091"/>
    </source>
</evidence>
<evidence type="ECO:0000256" key="6">
    <source>
        <dbReference type="SAM" id="Phobius"/>
    </source>
</evidence>
<feature type="transmembrane region" description="Helical" evidence="6">
    <location>
        <begin position="25"/>
        <end position="44"/>
    </location>
</feature>
<dbReference type="PANTHER" id="PTHR47371:SF3">
    <property type="entry name" value="PHOSPHOGLYCEROL TRANSFERASE I"/>
    <property type="match status" value="1"/>
</dbReference>
<evidence type="ECO:0000313" key="8">
    <source>
        <dbReference type="EMBL" id="MFC5864251.1"/>
    </source>
</evidence>
<dbReference type="InterPro" id="IPR050448">
    <property type="entry name" value="OpgB/LTA_synthase_biosynth"/>
</dbReference>
<dbReference type="Proteomes" id="UP001596091">
    <property type="component" value="Unassembled WGS sequence"/>
</dbReference>
<comment type="subcellular location">
    <subcellularLocation>
        <location evidence="1">Cell membrane</location>
        <topology evidence="1">Multi-pass membrane protein</topology>
    </subcellularLocation>
</comment>
<keyword evidence="2" id="KW-1003">Cell membrane</keyword>
<dbReference type="InterPro" id="IPR017850">
    <property type="entry name" value="Alkaline_phosphatase_core_sf"/>
</dbReference>
<keyword evidence="4 6" id="KW-1133">Transmembrane helix</keyword>
<dbReference type="Pfam" id="PF00884">
    <property type="entry name" value="Sulfatase"/>
    <property type="match status" value="1"/>
</dbReference>
<protein>
    <submittedName>
        <fullName evidence="8">Sulfatase-like hydrolase/transferase</fullName>
    </submittedName>
</protein>
<dbReference type="PANTHER" id="PTHR47371">
    <property type="entry name" value="LIPOTEICHOIC ACID SYNTHASE"/>
    <property type="match status" value="1"/>
</dbReference>
<evidence type="ECO:0000256" key="2">
    <source>
        <dbReference type="ARBA" id="ARBA00022475"/>
    </source>
</evidence>
<dbReference type="InterPro" id="IPR000917">
    <property type="entry name" value="Sulfatase_N"/>
</dbReference>
<keyword evidence="3 6" id="KW-0812">Transmembrane</keyword>
<evidence type="ECO:0000256" key="1">
    <source>
        <dbReference type="ARBA" id="ARBA00004651"/>
    </source>
</evidence>
<proteinExistence type="predicted"/>
<feature type="transmembrane region" description="Helical" evidence="6">
    <location>
        <begin position="56"/>
        <end position="84"/>
    </location>
</feature>
<evidence type="ECO:0000259" key="7">
    <source>
        <dbReference type="Pfam" id="PF00884"/>
    </source>
</evidence>
<feature type="transmembrane region" description="Helical" evidence="6">
    <location>
        <begin position="116"/>
        <end position="136"/>
    </location>
</feature>
<keyword evidence="5 6" id="KW-0472">Membrane</keyword>
<dbReference type="EMBL" id="JBHSPH010000009">
    <property type="protein sequence ID" value="MFC5864251.1"/>
    <property type="molecule type" value="Genomic_DNA"/>
</dbReference>
<keyword evidence="9" id="KW-1185">Reference proteome</keyword>
<sequence length="502" mass="55014">MSSSSANATRHTDQNPASLKKDPRAFAYIVFYALFANIPFLLAARQMGILRNGWLSLDYLAAGILALYLPRVFAPFLFLFAFFIDLLQGVSETYYLSVRVCLTNLNALSDLPPGRLGYMIFITFILLLALALAWALRTPRPRRLKQHIALCLILTGSVFVLIDCLSAVCRSGHLPGLLHPSHWSQSAALPVEYRLTRISSIRMARAIVAPAPVGFFMPSAAAQILDPTVFHASGLASSQPNIVLILVESWGKANDPAIRAALTRPFEQPAIRTGYTIFQGTVPFQGSTVTAEARELCGSNMGFHILEATAQDLASCLPHRLASLGYQVISVHGMDGNFYHRLDWYQRMGIQTMWFNPELQTAGLPSCAGSFSGICDPAIAAWIAHRLTSDQHNSQPDFIYWVTLNSHLPVTVPAPLNSPPNCAFSPTLLQQPELCSWYQLIATLQQSAAKLATDDTGHPTIFILVGDHAPPFTNATLRDQFSPSNVPYIALIPRALSSAKPK</sequence>
<organism evidence="8 9">
    <name type="scientific">Acidicapsa dinghuensis</name>
    <dbReference type="NCBI Taxonomy" id="2218256"/>
    <lineage>
        <taxon>Bacteria</taxon>
        <taxon>Pseudomonadati</taxon>
        <taxon>Acidobacteriota</taxon>
        <taxon>Terriglobia</taxon>
        <taxon>Terriglobales</taxon>
        <taxon>Acidobacteriaceae</taxon>
        <taxon>Acidicapsa</taxon>
    </lineage>
</organism>
<comment type="caution">
    <text evidence="8">The sequence shown here is derived from an EMBL/GenBank/DDBJ whole genome shotgun (WGS) entry which is preliminary data.</text>
</comment>
<feature type="domain" description="Sulfatase N-terminal" evidence="7">
    <location>
        <begin position="240"/>
        <end position="479"/>
    </location>
</feature>
<name>A0ABW1EIY9_9BACT</name>
<evidence type="ECO:0000256" key="4">
    <source>
        <dbReference type="ARBA" id="ARBA00022989"/>
    </source>
</evidence>
<accession>A0ABW1EIY9</accession>
<dbReference type="SUPFAM" id="SSF53649">
    <property type="entry name" value="Alkaline phosphatase-like"/>
    <property type="match status" value="1"/>
</dbReference>
<dbReference type="RefSeq" id="WP_263341986.1">
    <property type="nucleotide sequence ID" value="NZ_JAGSYH010000009.1"/>
</dbReference>
<evidence type="ECO:0000256" key="3">
    <source>
        <dbReference type="ARBA" id="ARBA00022692"/>
    </source>
</evidence>